<gene>
    <name evidence="1" type="ORF">DPMN_156239</name>
</gene>
<accession>A0A9D4FQW0</accession>
<evidence type="ECO:0000313" key="1">
    <source>
        <dbReference type="EMBL" id="KAH3802561.1"/>
    </source>
</evidence>
<proteinExistence type="predicted"/>
<sequence>MRIPSTDLTTHLCMILHRLETVSKRVSKSKLNSLLRCSSKLSLEAIQRSQTS</sequence>
<dbReference type="EMBL" id="JAIWYP010000007">
    <property type="protein sequence ID" value="KAH3802561.1"/>
    <property type="molecule type" value="Genomic_DNA"/>
</dbReference>
<dbReference type="AlphaFoldDB" id="A0A9D4FQW0"/>
<comment type="caution">
    <text evidence="1">The sequence shown here is derived from an EMBL/GenBank/DDBJ whole genome shotgun (WGS) entry which is preliminary data.</text>
</comment>
<evidence type="ECO:0000313" key="2">
    <source>
        <dbReference type="Proteomes" id="UP000828390"/>
    </source>
</evidence>
<reference evidence="1" key="1">
    <citation type="journal article" date="2019" name="bioRxiv">
        <title>The Genome of the Zebra Mussel, Dreissena polymorpha: A Resource for Invasive Species Research.</title>
        <authorList>
            <person name="McCartney M.A."/>
            <person name="Auch B."/>
            <person name="Kono T."/>
            <person name="Mallez S."/>
            <person name="Zhang Y."/>
            <person name="Obille A."/>
            <person name="Becker A."/>
            <person name="Abrahante J.E."/>
            <person name="Garbe J."/>
            <person name="Badalamenti J.P."/>
            <person name="Herman A."/>
            <person name="Mangelson H."/>
            <person name="Liachko I."/>
            <person name="Sullivan S."/>
            <person name="Sone E.D."/>
            <person name="Koren S."/>
            <person name="Silverstein K.A.T."/>
            <person name="Beckman K.B."/>
            <person name="Gohl D.M."/>
        </authorList>
    </citation>
    <scope>NUCLEOTIDE SEQUENCE</scope>
    <source>
        <strain evidence="1">Duluth1</strain>
        <tissue evidence="1">Whole animal</tissue>
    </source>
</reference>
<reference evidence="1" key="2">
    <citation type="submission" date="2020-11" db="EMBL/GenBank/DDBJ databases">
        <authorList>
            <person name="McCartney M.A."/>
            <person name="Auch B."/>
            <person name="Kono T."/>
            <person name="Mallez S."/>
            <person name="Becker A."/>
            <person name="Gohl D.M."/>
            <person name="Silverstein K.A.T."/>
            <person name="Koren S."/>
            <person name="Bechman K.B."/>
            <person name="Herman A."/>
            <person name="Abrahante J.E."/>
            <person name="Garbe J."/>
        </authorList>
    </citation>
    <scope>NUCLEOTIDE SEQUENCE</scope>
    <source>
        <strain evidence="1">Duluth1</strain>
        <tissue evidence="1">Whole animal</tissue>
    </source>
</reference>
<protein>
    <submittedName>
        <fullName evidence="1">Uncharacterized protein</fullName>
    </submittedName>
</protein>
<dbReference type="Proteomes" id="UP000828390">
    <property type="component" value="Unassembled WGS sequence"/>
</dbReference>
<keyword evidence="2" id="KW-1185">Reference proteome</keyword>
<organism evidence="1 2">
    <name type="scientific">Dreissena polymorpha</name>
    <name type="common">Zebra mussel</name>
    <name type="synonym">Mytilus polymorpha</name>
    <dbReference type="NCBI Taxonomy" id="45954"/>
    <lineage>
        <taxon>Eukaryota</taxon>
        <taxon>Metazoa</taxon>
        <taxon>Spiralia</taxon>
        <taxon>Lophotrochozoa</taxon>
        <taxon>Mollusca</taxon>
        <taxon>Bivalvia</taxon>
        <taxon>Autobranchia</taxon>
        <taxon>Heteroconchia</taxon>
        <taxon>Euheterodonta</taxon>
        <taxon>Imparidentia</taxon>
        <taxon>Neoheterodontei</taxon>
        <taxon>Myida</taxon>
        <taxon>Dreissenoidea</taxon>
        <taxon>Dreissenidae</taxon>
        <taxon>Dreissena</taxon>
    </lineage>
</organism>
<name>A0A9D4FQW0_DREPO</name>